<dbReference type="OrthoDB" id="5595751at2759"/>
<evidence type="ECO:0000256" key="5">
    <source>
        <dbReference type="ARBA" id="ARBA00023239"/>
    </source>
</evidence>
<dbReference type="JaponicusDB" id="SJAG_05283">
    <property type="gene designation" value="hem4"/>
</dbReference>
<dbReference type="CDD" id="cd06578">
    <property type="entry name" value="HemD"/>
    <property type="match status" value="1"/>
</dbReference>
<dbReference type="GO" id="GO:0004852">
    <property type="term" value="F:uroporphyrinogen-III synthase activity"/>
    <property type="evidence" value="ECO:0000318"/>
    <property type="project" value="GO_Central"/>
</dbReference>
<dbReference type="GO" id="GO:0006785">
    <property type="term" value="P:heme B biosynthetic process"/>
    <property type="evidence" value="ECO:0007669"/>
    <property type="project" value="UniProtKB-ARBA"/>
</dbReference>
<feature type="domain" description="Tetrapyrrole biosynthesis uroporphyrinogen III synthase" evidence="11">
    <location>
        <begin position="16"/>
        <end position="242"/>
    </location>
</feature>
<dbReference type="UniPathway" id="UPA00251">
    <property type="reaction ID" value="UER00320"/>
</dbReference>
<comment type="similarity">
    <text evidence="2">Belongs to the uroporphyrinogen-III synthase family.</text>
</comment>
<dbReference type="EC" id="4.2.1.75" evidence="3"/>
<comment type="pathway">
    <text evidence="1">Porphyrin-containing compound metabolism; protoporphyrin-IX biosynthesis; coproporphyrinogen-III from 5-aminolevulinate: step 3/4.</text>
</comment>
<dbReference type="eggNOG" id="KOG4132">
    <property type="taxonomic scope" value="Eukaryota"/>
</dbReference>
<dbReference type="GO" id="GO:0006780">
    <property type="term" value="P:uroporphyrinogen III biosynthetic process"/>
    <property type="evidence" value="ECO:0000318"/>
    <property type="project" value="GO_Central"/>
</dbReference>
<keyword evidence="5" id="KW-0456">Lyase</keyword>
<dbReference type="GO" id="GO:0006782">
    <property type="term" value="P:protoporphyrinogen IX biosynthetic process"/>
    <property type="evidence" value="ECO:0007669"/>
    <property type="project" value="UniProtKB-UniPathway"/>
</dbReference>
<evidence type="ECO:0000256" key="7">
    <source>
        <dbReference type="ARBA" id="ARBA00031702"/>
    </source>
</evidence>
<evidence type="ECO:0000259" key="11">
    <source>
        <dbReference type="Pfam" id="PF02602"/>
    </source>
</evidence>
<evidence type="ECO:0000256" key="10">
    <source>
        <dbReference type="ARBA" id="ARBA00048617"/>
    </source>
</evidence>
<sequence>MRTVLLLKNKSNGADEYELAFAKKNYKIAYLPLLTHTYIHETELRKCFQNLPSKYSGLIITSQRAIEFVNTILGDLNDEESSNIRKDIPVFILGHASDRYARTAGFYKRYGKDSGCAEKLADEIIEWYLKFQPQKPMLFLMGEKHRETLPVKLNVHRIPLTTLTIYKTTEVPNASDLINNCLDKDHSITWIVIFSPLQSVISVLRHCTVNIATIGPTTESHLLNNGIIPSVVAPKPEALSLAETIDVFDKAKPQEI</sequence>
<dbReference type="InterPro" id="IPR039793">
    <property type="entry name" value="UROS/Hem4"/>
</dbReference>
<evidence type="ECO:0000313" key="13">
    <source>
        <dbReference type="JaponicusDB" id="SJAG_05283"/>
    </source>
</evidence>
<dbReference type="Gene3D" id="3.40.50.10090">
    <property type="match status" value="2"/>
</dbReference>
<accession>B6K1J4</accession>
<evidence type="ECO:0000256" key="3">
    <source>
        <dbReference type="ARBA" id="ARBA00013109"/>
    </source>
</evidence>
<dbReference type="AlphaFoldDB" id="B6K1J4"/>
<dbReference type="STRING" id="402676.B6K1J4"/>
<dbReference type="InterPro" id="IPR003754">
    <property type="entry name" value="4pyrrol_synth_uPrphyn_synth"/>
</dbReference>
<dbReference type="PANTHER" id="PTHR12390:SF0">
    <property type="entry name" value="UROPORPHYRINOGEN-III SYNTHASE"/>
    <property type="match status" value="1"/>
</dbReference>
<comment type="catalytic activity">
    <reaction evidence="10">
        <text>hydroxymethylbilane = uroporphyrinogen III + H2O</text>
        <dbReference type="Rhea" id="RHEA:18965"/>
        <dbReference type="ChEBI" id="CHEBI:15377"/>
        <dbReference type="ChEBI" id="CHEBI:57308"/>
        <dbReference type="ChEBI" id="CHEBI:57845"/>
        <dbReference type="EC" id="4.2.1.75"/>
    </reaction>
</comment>
<dbReference type="GO" id="GO:0005829">
    <property type="term" value="C:cytosol"/>
    <property type="evidence" value="ECO:0000318"/>
    <property type="project" value="GO_Central"/>
</dbReference>
<reference evidence="12 14" key="1">
    <citation type="journal article" date="2011" name="Science">
        <title>Comparative functional genomics of the fission yeasts.</title>
        <authorList>
            <person name="Rhind N."/>
            <person name="Chen Z."/>
            <person name="Yassour M."/>
            <person name="Thompson D.A."/>
            <person name="Haas B.J."/>
            <person name="Habib N."/>
            <person name="Wapinski I."/>
            <person name="Roy S."/>
            <person name="Lin M.F."/>
            <person name="Heiman D.I."/>
            <person name="Young S.K."/>
            <person name="Furuya K."/>
            <person name="Guo Y."/>
            <person name="Pidoux A."/>
            <person name="Chen H.M."/>
            <person name="Robbertse B."/>
            <person name="Goldberg J.M."/>
            <person name="Aoki K."/>
            <person name="Bayne E.H."/>
            <person name="Berlin A.M."/>
            <person name="Desjardins C.A."/>
            <person name="Dobbs E."/>
            <person name="Dukaj L."/>
            <person name="Fan L."/>
            <person name="FitzGerald M.G."/>
            <person name="French C."/>
            <person name="Gujja S."/>
            <person name="Hansen K."/>
            <person name="Keifenheim D."/>
            <person name="Levin J.Z."/>
            <person name="Mosher R.A."/>
            <person name="Mueller C.A."/>
            <person name="Pfiffner J."/>
            <person name="Priest M."/>
            <person name="Russ C."/>
            <person name="Smialowska A."/>
            <person name="Swoboda P."/>
            <person name="Sykes S.M."/>
            <person name="Vaughn M."/>
            <person name="Vengrova S."/>
            <person name="Yoder R."/>
            <person name="Zeng Q."/>
            <person name="Allshire R."/>
            <person name="Baulcombe D."/>
            <person name="Birren B.W."/>
            <person name="Brown W."/>
            <person name="Ekwall K."/>
            <person name="Kellis M."/>
            <person name="Leatherwood J."/>
            <person name="Levin H."/>
            <person name="Margalit H."/>
            <person name="Martienssen R."/>
            <person name="Nieduszynski C.A."/>
            <person name="Spatafora J.W."/>
            <person name="Friedman N."/>
            <person name="Dalgaard J.Z."/>
            <person name="Baumann P."/>
            <person name="Niki H."/>
            <person name="Regev A."/>
            <person name="Nusbaum C."/>
        </authorList>
    </citation>
    <scope>NUCLEOTIDE SEQUENCE [LARGE SCALE GENOMIC DNA]</scope>
    <source>
        <strain evidence="14">yFS275 / FY16936</strain>
    </source>
</reference>
<dbReference type="FunFam" id="3.40.50.10090:FF:000003">
    <property type="entry name" value="uroporphyrinogen-III synthase"/>
    <property type="match status" value="1"/>
</dbReference>
<dbReference type="Proteomes" id="UP000001744">
    <property type="component" value="Unassembled WGS sequence"/>
</dbReference>
<evidence type="ECO:0000313" key="14">
    <source>
        <dbReference type="Proteomes" id="UP000001744"/>
    </source>
</evidence>
<keyword evidence="6" id="KW-0627">Porphyrin biosynthesis</keyword>
<dbReference type="HOGENOM" id="CLU_051874_0_0_1"/>
<gene>
    <name evidence="13" type="primary">hem4</name>
    <name evidence="12" type="ORF">SJAG_05283</name>
</gene>
<evidence type="ECO:0000256" key="2">
    <source>
        <dbReference type="ARBA" id="ARBA00008133"/>
    </source>
</evidence>
<evidence type="ECO:0000256" key="8">
    <source>
        <dbReference type="ARBA" id="ARBA00032649"/>
    </source>
</evidence>
<dbReference type="RefSeq" id="XP_002174108.1">
    <property type="nucleotide sequence ID" value="XM_002174072.1"/>
</dbReference>
<dbReference type="InterPro" id="IPR036108">
    <property type="entry name" value="4pyrrol_syn_uPrphyn_synt_sf"/>
</dbReference>
<evidence type="ECO:0000256" key="1">
    <source>
        <dbReference type="ARBA" id="ARBA00004772"/>
    </source>
</evidence>
<dbReference type="SUPFAM" id="SSF69618">
    <property type="entry name" value="HemD-like"/>
    <property type="match status" value="1"/>
</dbReference>
<organism evidence="12 14">
    <name type="scientific">Schizosaccharomyces japonicus (strain yFS275 / FY16936)</name>
    <name type="common">Fission yeast</name>
    <dbReference type="NCBI Taxonomy" id="402676"/>
    <lineage>
        <taxon>Eukaryota</taxon>
        <taxon>Fungi</taxon>
        <taxon>Dikarya</taxon>
        <taxon>Ascomycota</taxon>
        <taxon>Taphrinomycotina</taxon>
        <taxon>Schizosaccharomycetes</taxon>
        <taxon>Schizosaccharomycetales</taxon>
        <taxon>Schizosaccharomycetaceae</taxon>
        <taxon>Schizosaccharomyces</taxon>
    </lineage>
</organism>
<protein>
    <recommendedName>
        <fullName evidence="9">Uroporphyrinogen-III synthase</fullName>
        <ecNumber evidence="3">4.2.1.75</ecNumber>
    </recommendedName>
    <alternativeName>
        <fullName evidence="8">Hydroxymethylbilane hydrolyase [cyclizing]</fullName>
    </alternativeName>
    <alternativeName>
        <fullName evidence="7">Uroporphyrinogen-III cosynthase</fullName>
    </alternativeName>
</protein>
<evidence type="ECO:0000256" key="4">
    <source>
        <dbReference type="ARBA" id="ARBA00023133"/>
    </source>
</evidence>
<keyword evidence="4" id="KW-0350">Heme biosynthesis</keyword>
<evidence type="ECO:0000256" key="6">
    <source>
        <dbReference type="ARBA" id="ARBA00023244"/>
    </source>
</evidence>
<dbReference type="VEuPathDB" id="FungiDB:SJAG_05283"/>
<name>B6K1J4_SCHJY</name>
<keyword evidence="14" id="KW-1185">Reference proteome</keyword>
<dbReference type="GeneID" id="7051703"/>
<evidence type="ECO:0000256" key="9">
    <source>
        <dbReference type="ARBA" id="ARBA00040167"/>
    </source>
</evidence>
<evidence type="ECO:0000313" key="12">
    <source>
        <dbReference type="EMBL" id="EEB07815.1"/>
    </source>
</evidence>
<proteinExistence type="inferred from homology"/>
<dbReference type="PANTHER" id="PTHR12390">
    <property type="entry name" value="UROPORPHYRINOGEN III SYNTHASE"/>
    <property type="match status" value="1"/>
</dbReference>
<dbReference type="Pfam" id="PF02602">
    <property type="entry name" value="HEM4"/>
    <property type="match status" value="1"/>
</dbReference>
<dbReference type="OMA" id="IHGADTG"/>
<dbReference type="EMBL" id="KE651166">
    <property type="protein sequence ID" value="EEB07815.1"/>
    <property type="molecule type" value="Genomic_DNA"/>
</dbReference>